<dbReference type="InterPro" id="IPR005158">
    <property type="entry name" value="BTAD"/>
</dbReference>
<dbReference type="Pfam" id="PF03704">
    <property type="entry name" value="BTAD"/>
    <property type="match status" value="1"/>
</dbReference>
<proteinExistence type="inferred from homology"/>
<dbReference type="GO" id="GO:0003677">
    <property type="term" value="F:DNA binding"/>
    <property type="evidence" value="ECO:0007669"/>
    <property type="project" value="UniProtKB-UniRule"/>
</dbReference>
<dbReference type="InterPro" id="IPR036388">
    <property type="entry name" value="WH-like_DNA-bd_sf"/>
</dbReference>
<dbReference type="SUPFAM" id="SSF52540">
    <property type="entry name" value="P-loop containing nucleoside triphosphate hydrolases"/>
    <property type="match status" value="1"/>
</dbReference>
<dbReference type="Proteomes" id="UP000199019">
    <property type="component" value="Unassembled WGS sequence"/>
</dbReference>
<dbReference type="InterPro" id="IPR016032">
    <property type="entry name" value="Sig_transdc_resp-reg_C-effctor"/>
</dbReference>
<dbReference type="GO" id="GO:0006355">
    <property type="term" value="P:regulation of DNA-templated transcription"/>
    <property type="evidence" value="ECO:0007669"/>
    <property type="project" value="InterPro"/>
</dbReference>
<dbReference type="SUPFAM" id="SSF48452">
    <property type="entry name" value="TPR-like"/>
    <property type="match status" value="2"/>
</dbReference>
<evidence type="ECO:0000313" key="6">
    <source>
        <dbReference type="EMBL" id="SES48963.1"/>
    </source>
</evidence>
<keyword evidence="2 3" id="KW-0238">DNA-binding</keyword>
<comment type="similarity">
    <text evidence="1">Belongs to the AfsR/DnrI/RedD regulatory family.</text>
</comment>
<dbReference type="AlphaFoldDB" id="A0A1H9XTE9"/>
<sequence length="1090" mass="115099">MRLQATSGSLPARAPSGTMTLSKGGTAVDDVRYLLLGPMEVLVDGEPARLPGPAERALLAQLLLVPGRTVPATALVDRLWSGSSLPVDPVNALQIRVSKLRRALAVSGLRDLVVRHGTGYRVDVDPESVDAVAFAARVGSARAGAAGVLHPGEEHLARYDEALALWRGQPLSDFANEPWATVEAGRLRELHLAALTERAQVALGLGRPLEAVADLEPLVATDPTLESLAGLLMVALYRADRQADALEVYRRTRKVLDDSLGLEPSVTLRSLHERVLRQDPSLGEPADLAAPSVAAARLRPPEEAWLSASSLPTVARPLVGRDEQLDVLTELVGETRLLTLVGPGGAGKTSLALSVAARASDRFPDGVYGVRLASVGSADQVPWAVAEAVGVPLDGAAADHDVRSRLSAFLAGRRSLLLLDNCEHVVDAAAAVVDEVLGRCPHVTVLATSREALAVPEEVQVTVGPLETPPVDVSPAEVLTYPAAQLFAERARALAPTAVSSDGDLAAVATIARALDGMPLALELAAARVTTLSPSEIAARLVHRFALLTSGNRTAEARQRTLRAAVDWSYDLLTLQERQVFDRLAVFHGGWTLEAAEAVLGGEALRVGEVLDVVGRLVQRSMIVVERGVATRYRMLETLREYAAERLDAAGDAAALARRHARYYQQVAAECELLLRRGGQREALRVLREEQPNIRAALAWWGAKAGDHDAALELAGSLGLFWHLGRHLEGREVLRRLLATPTGSPAARARALQALSLVERPRACLVHPSPECAAAAAESLAVFEEAGDASRAALSKVLLAVEAVAGADGGRHEALLDEAAAQFAADRDAWGAAVIGFVRMEIALKRGDEEAVRLGRATAAAFRQLNDPWGLSATLYHLGWGLRQYGRHEDAARVLEEAIDVAASASLWNTVQWALADLGVTQLDLGHPEEARSLFQRAADASRHVGDGAGSVLADYGTGLLAQLSGDWQQARTHFGAAVAGFTELRTPVMRGLALAQLARCDEAVGAATLALDGYEQAVALGRSTGEPGLTATGLEGLARLARAAGDVDTAESRSAEAAALRSASIRPVAPHERVASEVAPEVAPAGSTP</sequence>
<dbReference type="InterPro" id="IPR058852">
    <property type="entry name" value="HTH_77"/>
</dbReference>
<dbReference type="Gene3D" id="1.10.10.10">
    <property type="entry name" value="Winged helix-like DNA-binding domain superfamily/Winged helix DNA-binding domain"/>
    <property type="match status" value="1"/>
</dbReference>
<name>A0A1H9XTE9_9MICO</name>
<evidence type="ECO:0000259" key="5">
    <source>
        <dbReference type="PROSITE" id="PS51755"/>
    </source>
</evidence>
<dbReference type="GO" id="GO:0016887">
    <property type="term" value="F:ATP hydrolysis activity"/>
    <property type="evidence" value="ECO:0007669"/>
    <property type="project" value="InterPro"/>
</dbReference>
<dbReference type="PANTHER" id="PTHR47691:SF3">
    <property type="entry name" value="HTH-TYPE TRANSCRIPTIONAL REGULATOR RV0890C-RELATED"/>
    <property type="match status" value="1"/>
</dbReference>
<organism evidence="6 7">
    <name type="scientific">Pedococcus cremeus</name>
    <dbReference type="NCBI Taxonomy" id="587636"/>
    <lineage>
        <taxon>Bacteria</taxon>
        <taxon>Bacillati</taxon>
        <taxon>Actinomycetota</taxon>
        <taxon>Actinomycetes</taxon>
        <taxon>Micrococcales</taxon>
        <taxon>Intrasporangiaceae</taxon>
        <taxon>Pedococcus</taxon>
    </lineage>
</organism>
<feature type="region of interest" description="Disordered" evidence="4">
    <location>
        <begin position="1"/>
        <end position="23"/>
    </location>
</feature>
<accession>A0A1H9XTE9</accession>
<dbReference type="SMART" id="SM00862">
    <property type="entry name" value="Trans_reg_C"/>
    <property type="match status" value="1"/>
</dbReference>
<dbReference type="EMBL" id="FOHB01000011">
    <property type="protein sequence ID" value="SES48963.1"/>
    <property type="molecule type" value="Genomic_DNA"/>
</dbReference>
<evidence type="ECO:0000256" key="1">
    <source>
        <dbReference type="ARBA" id="ARBA00005820"/>
    </source>
</evidence>
<dbReference type="SMART" id="SM01043">
    <property type="entry name" value="BTAD"/>
    <property type="match status" value="1"/>
</dbReference>
<evidence type="ECO:0000313" key="7">
    <source>
        <dbReference type="Proteomes" id="UP000199019"/>
    </source>
</evidence>
<dbReference type="CDD" id="cd15831">
    <property type="entry name" value="BTAD"/>
    <property type="match status" value="1"/>
</dbReference>
<dbReference type="InterPro" id="IPR049945">
    <property type="entry name" value="AAA_22"/>
</dbReference>
<evidence type="ECO:0000256" key="3">
    <source>
        <dbReference type="PROSITE-ProRule" id="PRU01091"/>
    </source>
</evidence>
<keyword evidence="7" id="KW-1185">Reference proteome</keyword>
<dbReference type="SUPFAM" id="SSF46894">
    <property type="entry name" value="C-terminal effector domain of the bipartite response regulators"/>
    <property type="match status" value="1"/>
</dbReference>
<dbReference type="Gene3D" id="1.25.40.10">
    <property type="entry name" value="Tetratricopeptide repeat domain"/>
    <property type="match status" value="2"/>
</dbReference>
<dbReference type="Pfam" id="PF25872">
    <property type="entry name" value="HTH_77"/>
    <property type="match status" value="1"/>
</dbReference>
<protein>
    <submittedName>
        <fullName evidence="6">Predicted ATPase</fullName>
    </submittedName>
</protein>
<gene>
    <name evidence="6" type="ORF">SAMN05216199_0257</name>
</gene>
<feature type="region of interest" description="Disordered" evidence="4">
    <location>
        <begin position="1070"/>
        <end position="1090"/>
    </location>
</feature>
<reference evidence="7" key="1">
    <citation type="submission" date="2016-10" db="EMBL/GenBank/DDBJ databases">
        <authorList>
            <person name="Varghese N."/>
            <person name="Submissions S."/>
        </authorList>
    </citation>
    <scope>NUCLEOTIDE SEQUENCE [LARGE SCALE GENOMIC DNA]</scope>
    <source>
        <strain evidence="7">CGMCC 1.6963</strain>
    </source>
</reference>
<feature type="domain" description="OmpR/PhoB-type" evidence="5">
    <location>
        <begin position="23"/>
        <end position="124"/>
    </location>
</feature>
<dbReference type="PROSITE" id="PS51755">
    <property type="entry name" value="OMPR_PHOB"/>
    <property type="match status" value="1"/>
</dbReference>
<dbReference type="InterPro" id="IPR011990">
    <property type="entry name" value="TPR-like_helical_dom_sf"/>
</dbReference>
<dbReference type="InterPro" id="IPR001867">
    <property type="entry name" value="OmpR/PhoB-type_DNA-bd"/>
</dbReference>
<dbReference type="GO" id="GO:0000160">
    <property type="term" value="P:phosphorelay signal transduction system"/>
    <property type="evidence" value="ECO:0007669"/>
    <property type="project" value="InterPro"/>
</dbReference>
<feature type="DNA-binding region" description="OmpR/PhoB-type" evidence="3">
    <location>
        <begin position="23"/>
        <end position="124"/>
    </location>
</feature>
<evidence type="ECO:0000256" key="2">
    <source>
        <dbReference type="ARBA" id="ARBA00023125"/>
    </source>
</evidence>
<dbReference type="STRING" id="587636.SAMN05216199_0257"/>
<dbReference type="PRINTS" id="PR00364">
    <property type="entry name" value="DISEASERSIST"/>
</dbReference>
<feature type="compositionally biased region" description="Low complexity" evidence="4">
    <location>
        <begin position="1077"/>
        <end position="1090"/>
    </location>
</feature>
<dbReference type="InterPro" id="IPR027417">
    <property type="entry name" value="P-loop_NTPase"/>
</dbReference>
<dbReference type="PANTHER" id="PTHR47691">
    <property type="entry name" value="REGULATOR-RELATED"/>
    <property type="match status" value="1"/>
</dbReference>
<dbReference type="Gene3D" id="3.40.50.300">
    <property type="entry name" value="P-loop containing nucleotide triphosphate hydrolases"/>
    <property type="match status" value="1"/>
</dbReference>
<evidence type="ECO:0000256" key="4">
    <source>
        <dbReference type="SAM" id="MobiDB-lite"/>
    </source>
</evidence>
<dbReference type="Pfam" id="PF13401">
    <property type="entry name" value="AAA_22"/>
    <property type="match status" value="1"/>
</dbReference>